<accession>A0A0D0EZY6</accession>
<sequence length="126" mass="15068">MDANKVMVYDKCHYFSRFLKYEFKDINFAAGHKTDILYGHEMTNDLSLIVFVFYSEKELIDLLRVNSFGIPLLVCNHCPEYQHKFRNIHNIEVLECLDTKRGFRNDLRMHFEERFNLADQQVIVEA</sequence>
<dbReference type="Proteomes" id="UP000032061">
    <property type="component" value="Unassembled WGS sequence"/>
</dbReference>
<dbReference type="EMBL" id="JPRK01000002">
    <property type="protein sequence ID" value="KIO54568.1"/>
    <property type="molecule type" value="Genomic_DNA"/>
</dbReference>
<dbReference type="Proteomes" id="UP000198302">
    <property type="component" value="Unassembled WGS sequence"/>
</dbReference>
<name>A0A0D0EZY6_9FLAO</name>
<keyword evidence="4" id="KW-1185">Reference proteome</keyword>
<comment type="caution">
    <text evidence="1">The sequence shown here is derived from an EMBL/GenBank/DDBJ whole genome shotgun (WGS) entry which is preliminary data.</text>
</comment>
<dbReference type="EMBL" id="MUGX01000029">
    <property type="protein sequence ID" value="OXA84633.1"/>
    <property type="molecule type" value="Genomic_DNA"/>
</dbReference>
<dbReference type="RefSeq" id="WP_041515661.1">
    <property type="nucleotide sequence ID" value="NZ_JPRK01000002.1"/>
</dbReference>
<reference evidence="1 3" key="1">
    <citation type="submission" date="2015-01" db="EMBL/GenBank/DDBJ databases">
        <title>Genome of Flavobacterium hibernum DSM 12611.</title>
        <authorList>
            <person name="Stropko S.J."/>
            <person name="Pipes S.E."/>
            <person name="Newman J.D."/>
        </authorList>
    </citation>
    <scope>NUCLEOTIDE SEQUENCE [LARGE SCALE GENOMIC DNA]</scope>
    <source>
        <strain evidence="1 3">DSM 12611</strain>
    </source>
</reference>
<dbReference type="OrthoDB" id="1374164at2"/>
<proteinExistence type="predicted"/>
<evidence type="ECO:0000313" key="3">
    <source>
        <dbReference type="Proteomes" id="UP000032061"/>
    </source>
</evidence>
<protein>
    <submittedName>
        <fullName evidence="1">Uncharacterized protein</fullName>
    </submittedName>
</protein>
<dbReference type="STRING" id="37752.IW18_00710"/>
<organism evidence="1 3">
    <name type="scientific">Flavobacterium hibernum</name>
    <dbReference type="NCBI Taxonomy" id="37752"/>
    <lineage>
        <taxon>Bacteria</taxon>
        <taxon>Pseudomonadati</taxon>
        <taxon>Bacteroidota</taxon>
        <taxon>Flavobacteriia</taxon>
        <taxon>Flavobacteriales</taxon>
        <taxon>Flavobacteriaceae</taxon>
        <taxon>Flavobacterium</taxon>
    </lineage>
</organism>
<evidence type="ECO:0000313" key="2">
    <source>
        <dbReference type="EMBL" id="OXA84633.1"/>
    </source>
</evidence>
<dbReference type="AlphaFoldDB" id="A0A0D0EZY6"/>
<evidence type="ECO:0000313" key="4">
    <source>
        <dbReference type="Proteomes" id="UP000198302"/>
    </source>
</evidence>
<reference evidence="2 4" key="2">
    <citation type="submission" date="2016-11" db="EMBL/GenBank/DDBJ databases">
        <title>Whole genomes of Flavobacteriaceae.</title>
        <authorList>
            <person name="Stine C."/>
            <person name="Li C."/>
            <person name="Tadesse D."/>
        </authorList>
    </citation>
    <scope>NUCLEOTIDE SEQUENCE [LARGE SCALE GENOMIC DNA]</scope>
    <source>
        <strain evidence="2 4">ATCC 51468</strain>
    </source>
</reference>
<gene>
    <name evidence="2" type="ORF">B0A73_18610</name>
    <name evidence="1" type="ORF">IW18_00710</name>
</gene>
<evidence type="ECO:0000313" key="1">
    <source>
        <dbReference type="EMBL" id="KIO54568.1"/>
    </source>
</evidence>